<evidence type="ECO:0000313" key="11">
    <source>
        <dbReference type="EMBL" id="CQR74285.1"/>
    </source>
</evidence>
<sequence length="256" mass="27469">MLDKIVMQTRLAVAAAKMDEPLAKIENQVVAGSFAFSRAIKEAAWAVIAECKLVSPAKGTLCNTYTVLELAQIYAGNGATAVSVHTNTAFDGHINDIVKVKAAVKLPVLCKEFIIDEYQLYTARAAGADAVLLIAAIVSDAELVRFLQIARELGMDCLVEVHTLAELIRVQQTDARLIGINNRDLQTFTTTISQTFTLLKHCEPDRVIISESGIKNGEDAQKLKTAGVKGILVGESLVIASDVAAMTRELALSGSK</sequence>
<keyword evidence="9 11" id="KW-0456">Lyase</keyword>
<dbReference type="PANTHER" id="PTHR22854:SF2">
    <property type="entry name" value="INDOLE-3-GLYCEROL-PHOSPHATE SYNTHASE"/>
    <property type="match status" value="1"/>
</dbReference>
<dbReference type="FunFam" id="3.20.20.70:FF:000024">
    <property type="entry name" value="Indole-3-glycerol phosphate synthase"/>
    <property type="match status" value="1"/>
</dbReference>
<keyword evidence="7" id="KW-0822">Tryptophan biosynthesis</keyword>
<dbReference type="PANTHER" id="PTHR22854">
    <property type="entry name" value="TRYPTOPHAN BIOSYNTHESIS PROTEIN"/>
    <property type="match status" value="1"/>
</dbReference>
<dbReference type="Pfam" id="PF00218">
    <property type="entry name" value="IGPS"/>
    <property type="match status" value="1"/>
</dbReference>
<evidence type="ECO:0000256" key="5">
    <source>
        <dbReference type="ARBA" id="ARBA00022605"/>
    </source>
</evidence>
<evidence type="ECO:0000256" key="1">
    <source>
        <dbReference type="ARBA" id="ARBA00001633"/>
    </source>
</evidence>
<feature type="domain" description="Indole-3-glycerol phosphate synthase" evidence="10">
    <location>
        <begin position="2"/>
        <end position="250"/>
    </location>
</feature>
<dbReference type="EC" id="4.1.1.48" evidence="4"/>
<dbReference type="EMBL" id="CTRP01000014">
    <property type="protein sequence ID" value="CQR74285.1"/>
    <property type="molecule type" value="Genomic_DNA"/>
</dbReference>
<proteinExistence type="inferred from homology"/>
<evidence type="ECO:0000256" key="4">
    <source>
        <dbReference type="ARBA" id="ARBA00012362"/>
    </source>
</evidence>
<evidence type="ECO:0000259" key="10">
    <source>
        <dbReference type="Pfam" id="PF00218"/>
    </source>
</evidence>
<dbReference type="NCBIfam" id="NF001377">
    <property type="entry name" value="PRK00278.2-4"/>
    <property type="match status" value="1"/>
</dbReference>
<dbReference type="InterPro" id="IPR045186">
    <property type="entry name" value="Indole-3-glycerol_P_synth"/>
</dbReference>
<comment type="similarity">
    <text evidence="3">Belongs to the TrpC family.</text>
</comment>
<dbReference type="InterPro" id="IPR011060">
    <property type="entry name" value="RibuloseP-bd_barrel"/>
</dbReference>
<dbReference type="UniPathway" id="UPA00035">
    <property type="reaction ID" value="UER00043"/>
</dbReference>
<dbReference type="Gene3D" id="3.20.20.70">
    <property type="entry name" value="Aldolase class I"/>
    <property type="match status" value="1"/>
</dbReference>
<dbReference type="CDD" id="cd00331">
    <property type="entry name" value="IGPS"/>
    <property type="match status" value="1"/>
</dbReference>
<evidence type="ECO:0000313" key="12">
    <source>
        <dbReference type="Proteomes" id="UP000049855"/>
    </source>
</evidence>
<dbReference type="InterPro" id="IPR013785">
    <property type="entry name" value="Aldolase_TIM"/>
</dbReference>
<dbReference type="Proteomes" id="UP000049855">
    <property type="component" value="Unassembled WGS sequence"/>
</dbReference>
<dbReference type="InterPro" id="IPR013798">
    <property type="entry name" value="Indole-3-glycerol_P_synth_dom"/>
</dbReference>
<evidence type="ECO:0000256" key="8">
    <source>
        <dbReference type="ARBA" id="ARBA00023141"/>
    </source>
</evidence>
<comment type="pathway">
    <text evidence="2">Amino-acid biosynthesis; L-tryptophan biosynthesis; L-tryptophan from chorismate: step 4/5.</text>
</comment>
<comment type="catalytic activity">
    <reaction evidence="1">
        <text>1-(2-carboxyphenylamino)-1-deoxy-D-ribulose 5-phosphate + H(+) = (1S,2R)-1-C-(indol-3-yl)glycerol 3-phosphate + CO2 + H2O</text>
        <dbReference type="Rhea" id="RHEA:23476"/>
        <dbReference type="ChEBI" id="CHEBI:15377"/>
        <dbReference type="ChEBI" id="CHEBI:15378"/>
        <dbReference type="ChEBI" id="CHEBI:16526"/>
        <dbReference type="ChEBI" id="CHEBI:58613"/>
        <dbReference type="ChEBI" id="CHEBI:58866"/>
        <dbReference type="EC" id="4.1.1.48"/>
    </reaction>
</comment>
<evidence type="ECO:0000256" key="2">
    <source>
        <dbReference type="ARBA" id="ARBA00004696"/>
    </source>
</evidence>
<dbReference type="RefSeq" id="WP_021170289.1">
    <property type="nucleotide sequence ID" value="NZ_CTRP01000014.1"/>
</dbReference>
<keyword evidence="8" id="KW-0057">Aromatic amino acid biosynthesis</keyword>
<dbReference type="GO" id="GO:0004640">
    <property type="term" value="F:phosphoribosylanthranilate isomerase activity"/>
    <property type="evidence" value="ECO:0007669"/>
    <property type="project" value="TreeGrafter"/>
</dbReference>
<organism evidence="11 12">
    <name type="scientific">Sporomusa ovata</name>
    <dbReference type="NCBI Taxonomy" id="2378"/>
    <lineage>
        <taxon>Bacteria</taxon>
        <taxon>Bacillati</taxon>
        <taxon>Bacillota</taxon>
        <taxon>Negativicutes</taxon>
        <taxon>Selenomonadales</taxon>
        <taxon>Sporomusaceae</taxon>
        <taxon>Sporomusa</taxon>
    </lineage>
</organism>
<keyword evidence="5" id="KW-0028">Amino-acid biosynthesis</keyword>
<evidence type="ECO:0000256" key="6">
    <source>
        <dbReference type="ARBA" id="ARBA00022793"/>
    </source>
</evidence>
<dbReference type="AlphaFoldDB" id="A0A0U1L447"/>
<evidence type="ECO:0000256" key="3">
    <source>
        <dbReference type="ARBA" id="ARBA00008737"/>
    </source>
</evidence>
<protein>
    <recommendedName>
        <fullName evidence="4">indole-3-glycerol-phosphate synthase</fullName>
        <ecNumber evidence="4">4.1.1.48</ecNumber>
    </recommendedName>
</protein>
<keyword evidence="12" id="KW-1185">Reference proteome</keyword>
<evidence type="ECO:0000256" key="7">
    <source>
        <dbReference type="ARBA" id="ARBA00022822"/>
    </source>
</evidence>
<gene>
    <name evidence="11" type="ORF">SpAn4DRAFT_0747</name>
</gene>
<accession>A0A0U1L447</accession>
<dbReference type="SUPFAM" id="SSF51366">
    <property type="entry name" value="Ribulose-phoshate binding barrel"/>
    <property type="match status" value="1"/>
</dbReference>
<name>A0A0U1L447_9FIRM</name>
<dbReference type="GO" id="GO:0004425">
    <property type="term" value="F:indole-3-glycerol-phosphate synthase activity"/>
    <property type="evidence" value="ECO:0007669"/>
    <property type="project" value="UniProtKB-EC"/>
</dbReference>
<keyword evidence="6" id="KW-0210">Decarboxylase</keyword>
<dbReference type="GO" id="GO:0000162">
    <property type="term" value="P:L-tryptophan biosynthetic process"/>
    <property type="evidence" value="ECO:0007669"/>
    <property type="project" value="UniProtKB-UniPathway"/>
</dbReference>
<reference evidence="12" key="1">
    <citation type="submission" date="2015-03" db="EMBL/GenBank/DDBJ databases">
        <authorList>
            <person name="Nijsse Bart"/>
        </authorList>
    </citation>
    <scope>NUCLEOTIDE SEQUENCE [LARGE SCALE GENOMIC DNA]</scope>
</reference>
<evidence type="ECO:0000256" key="9">
    <source>
        <dbReference type="ARBA" id="ARBA00023239"/>
    </source>
</evidence>